<dbReference type="InterPro" id="IPR050639">
    <property type="entry name" value="SSR_resolvase"/>
</dbReference>
<dbReference type="OrthoDB" id="9784557at2"/>
<dbReference type="PANTHER" id="PTHR30461">
    <property type="entry name" value="DNA-INVERTASE FROM LAMBDOID PROPHAGE"/>
    <property type="match status" value="1"/>
</dbReference>
<dbReference type="SMART" id="SM00857">
    <property type="entry name" value="Resolvase"/>
    <property type="match status" value="1"/>
</dbReference>
<dbReference type="InterPro" id="IPR025827">
    <property type="entry name" value="Zn_ribbon_recom_dom"/>
</dbReference>
<organism evidence="4 5">
    <name type="scientific">Caproicibacter fermentans</name>
    <dbReference type="NCBI Taxonomy" id="2576756"/>
    <lineage>
        <taxon>Bacteria</taxon>
        <taxon>Bacillati</taxon>
        <taxon>Bacillota</taxon>
        <taxon>Clostridia</taxon>
        <taxon>Eubacteriales</taxon>
        <taxon>Acutalibacteraceae</taxon>
        <taxon>Caproicibacter</taxon>
    </lineage>
</organism>
<dbReference type="PROSITE" id="PS51736">
    <property type="entry name" value="RECOMBINASES_3"/>
    <property type="match status" value="1"/>
</dbReference>
<evidence type="ECO:0000256" key="1">
    <source>
        <dbReference type="SAM" id="Coils"/>
    </source>
</evidence>
<dbReference type="PANTHER" id="PTHR30461:SF23">
    <property type="entry name" value="DNA RECOMBINASE-RELATED"/>
    <property type="match status" value="1"/>
</dbReference>
<feature type="domain" description="Recombinase" evidence="3">
    <location>
        <begin position="165"/>
        <end position="307"/>
    </location>
</feature>
<dbReference type="Pfam" id="PF13408">
    <property type="entry name" value="Zn_ribbon_recom"/>
    <property type="match status" value="1"/>
</dbReference>
<dbReference type="Gene3D" id="3.40.50.1390">
    <property type="entry name" value="Resolvase, N-terminal catalytic domain"/>
    <property type="match status" value="1"/>
</dbReference>
<name>A0A6N8I2P8_9FIRM</name>
<dbReference type="GO" id="GO:0000150">
    <property type="term" value="F:DNA strand exchange activity"/>
    <property type="evidence" value="ECO:0007669"/>
    <property type="project" value="InterPro"/>
</dbReference>
<accession>A0A6N8I2P8</accession>
<dbReference type="Proteomes" id="UP000469440">
    <property type="component" value="Unassembled WGS sequence"/>
</dbReference>
<dbReference type="InterPro" id="IPR038109">
    <property type="entry name" value="DNA_bind_recomb_sf"/>
</dbReference>
<dbReference type="RefSeq" id="WP_156991170.1">
    <property type="nucleotide sequence ID" value="NZ_VWXL01000095.1"/>
</dbReference>
<gene>
    <name evidence="4" type="ORF">CAFE_31480</name>
</gene>
<dbReference type="CDD" id="cd03770">
    <property type="entry name" value="SR_TndX_transposase"/>
    <property type="match status" value="1"/>
</dbReference>
<dbReference type="Gene3D" id="3.90.1750.20">
    <property type="entry name" value="Putative Large Serine Recombinase, Chain B, Domain 2"/>
    <property type="match status" value="1"/>
</dbReference>
<protein>
    <recommendedName>
        <fullName evidence="6">Recombinase</fullName>
    </recommendedName>
</protein>
<dbReference type="InterPro" id="IPR025378">
    <property type="entry name" value="DUF4368"/>
</dbReference>
<dbReference type="Pfam" id="PF07508">
    <property type="entry name" value="Recombinase"/>
    <property type="match status" value="1"/>
</dbReference>
<proteinExistence type="predicted"/>
<dbReference type="Pfam" id="PF00239">
    <property type="entry name" value="Resolvase"/>
    <property type="match status" value="1"/>
</dbReference>
<dbReference type="InterPro" id="IPR011109">
    <property type="entry name" value="DNA_bind_recombinase_dom"/>
</dbReference>
<evidence type="ECO:0000259" key="3">
    <source>
        <dbReference type="PROSITE" id="PS51737"/>
    </source>
</evidence>
<feature type="domain" description="Resolvase/invertase-type recombinase catalytic" evidence="2">
    <location>
        <begin position="9"/>
        <end position="157"/>
    </location>
</feature>
<comment type="caution">
    <text evidence="4">The sequence shown here is derived from an EMBL/GenBank/DDBJ whole genome shotgun (WGS) entry which is preliminary data.</text>
</comment>
<dbReference type="GO" id="GO:0003677">
    <property type="term" value="F:DNA binding"/>
    <property type="evidence" value="ECO:0007669"/>
    <property type="project" value="InterPro"/>
</dbReference>
<dbReference type="InterPro" id="IPR006119">
    <property type="entry name" value="Resolv_N"/>
</dbReference>
<keyword evidence="1" id="KW-0175">Coiled coil</keyword>
<sequence>MLKVQKDYKVGIYVRLSKDDERAGESVSIENQKLMLTRYCEEQGWNDYSVYCDDGVSGTTFDRPGVSKLIEDAKEGLINLILVKDLSRFGRNYIQVGQFTDYLFPMIGCRFIAMNDGVDTLHSDNDIMPFRNLFNEFQSKDTSKKIKAVKQAHAKMGNYLGWLVPYGYKVHPDDKHKFIIDEYAAGVVRKIFSNRRKGWGYRKIAAKLNEEHILPPLDYYYQQKGKEDTGIRRNHLWNDMTVKKILRNEVYLGHMIQNKRGTLSYKNKKQIDKPKEDWIKVENTHEPIINMDAWNACQEIAARNYKPRPTKDNEISLFGGLLKCMDCGFAMRYTQETHNYSKKGFVKYVSYLCGNYTRSGAGACSAHSIYLNPLAELVLDDIRHRAKRVLEDEDRVRQELMDSKAKQGAQQMKADKSTLKATEKRLVELEKLTQALYEDKVLGTVPEAVFKSLIVKYEAERTEKQSLVQELKKRLADTAQDERDIEQYLQSIKKYVAIEQLDREMLLELIKYIEIGERKVVDGQKCRDIVIHYNLVDKAG</sequence>
<dbReference type="AlphaFoldDB" id="A0A6N8I2P8"/>
<dbReference type="SUPFAM" id="SSF53041">
    <property type="entry name" value="Resolvase-like"/>
    <property type="match status" value="1"/>
</dbReference>
<evidence type="ECO:0000313" key="5">
    <source>
        <dbReference type="Proteomes" id="UP000469440"/>
    </source>
</evidence>
<evidence type="ECO:0008006" key="6">
    <source>
        <dbReference type="Google" id="ProtNLM"/>
    </source>
</evidence>
<evidence type="ECO:0000313" key="4">
    <source>
        <dbReference type="EMBL" id="MVB12411.1"/>
    </source>
</evidence>
<dbReference type="InterPro" id="IPR036162">
    <property type="entry name" value="Resolvase-like_N_sf"/>
</dbReference>
<reference evidence="4 5" key="1">
    <citation type="submission" date="2019-09" db="EMBL/GenBank/DDBJ databases">
        <title>Genome sequence of Clostridium sp. EA1.</title>
        <authorList>
            <person name="Poehlein A."/>
            <person name="Bengelsdorf F.R."/>
            <person name="Daniel R."/>
        </authorList>
    </citation>
    <scope>NUCLEOTIDE SEQUENCE [LARGE SCALE GENOMIC DNA]</scope>
    <source>
        <strain evidence="4 5">EA1</strain>
    </source>
</reference>
<dbReference type="PROSITE" id="PS51737">
    <property type="entry name" value="RECOMBINASE_DNA_BIND"/>
    <property type="match status" value="1"/>
</dbReference>
<keyword evidence="5" id="KW-1185">Reference proteome</keyword>
<feature type="coiled-coil region" evidence="1">
    <location>
        <begin position="412"/>
        <end position="474"/>
    </location>
</feature>
<dbReference type="Pfam" id="PF14287">
    <property type="entry name" value="DUF4368"/>
    <property type="match status" value="1"/>
</dbReference>
<evidence type="ECO:0000259" key="2">
    <source>
        <dbReference type="PROSITE" id="PS51736"/>
    </source>
</evidence>
<dbReference type="EMBL" id="VWXL01000095">
    <property type="protein sequence ID" value="MVB12411.1"/>
    <property type="molecule type" value="Genomic_DNA"/>
</dbReference>